<dbReference type="AlphaFoldDB" id="A0A3E0VU24"/>
<dbReference type="SUPFAM" id="SSF51182">
    <property type="entry name" value="RmlC-like cupins"/>
    <property type="match status" value="1"/>
</dbReference>
<organism evidence="3 4">
    <name type="scientific">Subtercola boreus</name>
    <dbReference type="NCBI Taxonomy" id="120213"/>
    <lineage>
        <taxon>Bacteria</taxon>
        <taxon>Bacillati</taxon>
        <taxon>Actinomycetota</taxon>
        <taxon>Actinomycetes</taxon>
        <taxon>Micrococcales</taxon>
        <taxon>Microbacteriaceae</taxon>
        <taxon>Subtercola</taxon>
    </lineage>
</organism>
<dbReference type="Proteomes" id="UP000256541">
    <property type="component" value="Unassembled WGS sequence"/>
</dbReference>
<protein>
    <recommendedName>
        <fullName evidence="2">Cupin type-2 domain-containing protein</fullName>
    </recommendedName>
</protein>
<dbReference type="Gene3D" id="2.60.120.10">
    <property type="entry name" value="Jelly Rolls"/>
    <property type="match status" value="1"/>
</dbReference>
<feature type="domain" description="Cupin type-2" evidence="2">
    <location>
        <begin position="41"/>
        <end position="107"/>
    </location>
</feature>
<feature type="region of interest" description="Disordered" evidence="1">
    <location>
        <begin position="1"/>
        <end position="31"/>
    </location>
</feature>
<evidence type="ECO:0000256" key="1">
    <source>
        <dbReference type="SAM" id="MobiDB-lite"/>
    </source>
</evidence>
<dbReference type="InterPro" id="IPR014710">
    <property type="entry name" value="RmlC-like_jellyroll"/>
</dbReference>
<evidence type="ECO:0000313" key="4">
    <source>
        <dbReference type="Proteomes" id="UP000256541"/>
    </source>
</evidence>
<dbReference type="OrthoDB" id="2886949at2"/>
<accession>A0A3E0VU24</accession>
<dbReference type="InterPro" id="IPR011051">
    <property type="entry name" value="RmlC_Cupin_sf"/>
</dbReference>
<dbReference type="CDD" id="cd20299">
    <property type="entry name" value="cupin_YP766765-like"/>
    <property type="match status" value="1"/>
</dbReference>
<dbReference type="InterPro" id="IPR013096">
    <property type="entry name" value="Cupin_2"/>
</dbReference>
<comment type="caution">
    <text evidence="3">The sequence shown here is derived from an EMBL/GenBank/DDBJ whole genome shotgun (WGS) entry which is preliminary data.</text>
</comment>
<dbReference type="Pfam" id="PF07883">
    <property type="entry name" value="Cupin_2"/>
    <property type="match status" value="1"/>
</dbReference>
<gene>
    <name evidence="3" type="ORF">B7R22_13690</name>
</gene>
<name>A0A3E0VU24_9MICO</name>
<evidence type="ECO:0000259" key="2">
    <source>
        <dbReference type="Pfam" id="PF07883"/>
    </source>
</evidence>
<evidence type="ECO:0000313" key="3">
    <source>
        <dbReference type="EMBL" id="RFA13241.1"/>
    </source>
</evidence>
<sequence length="111" mass="11870">MRVTRIDDAEPFDPVGHHGVGPVRLQGGESTPTTDFTVVLSHYLPGGTAELAPQVSETVYVVLSGELVMTSDGDEQALGPFDSVHFTVGTLRTVENRTHLPASMLVIRAVD</sequence>
<dbReference type="EMBL" id="NBXB01000035">
    <property type="protein sequence ID" value="RFA13241.1"/>
    <property type="molecule type" value="Genomic_DNA"/>
</dbReference>
<proteinExistence type="predicted"/>
<reference evidence="3 4" key="1">
    <citation type="submission" date="2017-04" db="EMBL/GenBank/DDBJ databases">
        <title>Comparative genome analysis of Subtercola boreus.</title>
        <authorList>
            <person name="Cho Y.-J."/>
            <person name="Cho A."/>
            <person name="Kim O.-S."/>
            <person name="Lee J.-I."/>
        </authorList>
    </citation>
    <scope>NUCLEOTIDE SEQUENCE [LARGE SCALE GENOMIC DNA]</scope>
    <source>
        <strain evidence="3 4">P27479</strain>
    </source>
</reference>